<feature type="transmembrane region" description="Helical" evidence="1">
    <location>
        <begin position="79"/>
        <end position="97"/>
    </location>
</feature>
<dbReference type="Pfam" id="PF06197">
    <property type="entry name" value="DUF998"/>
    <property type="match status" value="1"/>
</dbReference>
<dbReference type="OrthoDB" id="3392476at2"/>
<organism evidence="2 3">
    <name type="scientific">Stackebrandtia albiflava</name>
    <dbReference type="NCBI Taxonomy" id="406432"/>
    <lineage>
        <taxon>Bacteria</taxon>
        <taxon>Bacillati</taxon>
        <taxon>Actinomycetota</taxon>
        <taxon>Actinomycetes</taxon>
        <taxon>Glycomycetales</taxon>
        <taxon>Glycomycetaceae</taxon>
        <taxon>Stackebrandtia</taxon>
    </lineage>
</organism>
<evidence type="ECO:0000313" key="2">
    <source>
        <dbReference type="EMBL" id="TWJ15051.1"/>
    </source>
</evidence>
<comment type="caution">
    <text evidence="2">The sequence shown here is derived from an EMBL/GenBank/DDBJ whole genome shotgun (WGS) entry which is preliminary data.</text>
</comment>
<proteinExistence type="predicted"/>
<reference evidence="2 3" key="1">
    <citation type="journal article" date="2013" name="Stand. Genomic Sci.">
        <title>Genomic Encyclopedia of Type Strains, Phase I: The one thousand microbial genomes (KMG-I) project.</title>
        <authorList>
            <person name="Kyrpides N.C."/>
            <person name="Woyke T."/>
            <person name="Eisen J.A."/>
            <person name="Garrity G."/>
            <person name="Lilburn T.G."/>
            <person name="Beck B.J."/>
            <person name="Whitman W.B."/>
            <person name="Hugenholtz P."/>
            <person name="Klenk H.P."/>
        </authorList>
    </citation>
    <scope>NUCLEOTIDE SEQUENCE [LARGE SCALE GENOMIC DNA]</scope>
    <source>
        <strain evidence="2 3">DSM 45044</strain>
    </source>
</reference>
<gene>
    <name evidence="2" type="ORF">LX16_0749</name>
</gene>
<keyword evidence="1" id="KW-0812">Transmembrane</keyword>
<dbReference type="Proteomes" id="UP000321617">
    <property type="component" value="Unassembled WGS sequence"/>
</dbReference>
<accession>A0A562VB27</accession>
<protein>
    <submittedName>
        <fullName evidence="2">Uncharacterized protein DUF998</fullName>
    </submittedName>
</protein>
<name>A0A562VB27_9ACTN</name>
<feature type="transmembrane region" description="Helical" evidence="1">
    <location>
        <begin position="46"/>
        <end position="67"/>
    </location>
</feature>
<dbReference type="AlphaFoldDB" id="A0A562VB27"/>
<feature type="transmembrane region" description="Helical" evidence="1">
    <location>
        <begin position="149"/>
        <end position="174"/>
    </location>
</feature>
<sequence length="218" mass="23567">MLALVGLWSVVASVLVIAALDAWTWNWPRSPVTRTISEYAQGPLAWPFHLAVLALAFGSLAVGTAMVRQRLAHRMSGGLLALGLWSAGLVLVVVFEKHDWSQGPSTSGYIHQLSSLTAFIALPVAGVLLARPWRGDDRWRTWARRTGGLALVSMLWFVPIVGAVFISVATDLAWWRIVPLGLAERLLTLTEVLVVLALGGWTLAAAVPEAVENTTAEN</sequence>
<feature type="transmembrane region" description="Helical" evidence="1">
    <location>
        <begin position="186"/>
        <end position="207"/>
    </location>
</feature>
<evidence type="ECO:0000313" key="3">
    <source>
        <dbReference type="Proteomes" id="UP000321617"/>
    </source>
</evidence>
<feature type="transmembrane region" description="Helical" evidence="1">
    <location>
        <begin position="109"/>
        <end position="129"/>
    </location>
</feature>
<dbReference type="RefSeq" id="WP_158645465.1">
    <property type="nucleotide sequence ID" value="NZ_BAABIJ010000001.1"/>
</dbReference>
<dbReference type="InterPro" id="IPR009339">
    <property type="entry name" value="DUF998"/>
</dbReference>
<keyword evidence="1" id="KW-1133">Transmembrane helix</keyword>
<keyword evidence="1" id="KW-0472">Membrane</keyword>
<keyword evidence="3" id="KW-1185">Reference proteome</keyword>
<dbReference type="EMBL" id="VLLL01000005">
    <property type="protein sequence ID" value="TWJ15051.1"/>
    <property type="molecule type" value="Genomic_DNA"/>
</dbReference>
<evidence type="ECO:0000256" key="1">
    <source>
        <dbReference type="SAM" id="Phobius"/>
    </source>
</evidence>